<feature type="transmembrane region" description="Helical" evidence="2">
    <location>
        <begin position="332"/>
        <end position="353"/>
    </location>
</feature>
<feature type="coiled-coil region" evidence="1">
    <location>
        <begin position="288"/>
        <end position="315"/>
    </location>
</feature>
<organism evidence="3 4">
    <name type="scientific">Bartonella bovis m02</name>
    <dbReference type="NCBI Taxonomy" id="1094492"/>
    <lineage>
        <taxon>Bacteria</taxon>
        <taxon>Pseudomonadati</taxon>
        <taxon>Pseudomonadota</taxon>
        <taxon>Alphaproteobacteria</taxon>
        <taxon>Hyphomicrobiales</taxon>
        <taxon>Bartonellaceae</taxon>
        <taxon>Bartonella</taxon>
    </lineage>
</organism>
<dbReference type="STRING" id="1094492.m02_09740"/>
<accession>N6UNN9</accession>
<keyword evidence="2" id="KW-0812">Transmembrane</keyword>
<evidence type="ECO:0000256" key="2">
    <source>
        <dbReference type="SAM" id="Phobius"/>
    </source>
</evidence>
<proteinExistence type="predicted"/>
<keyword evidence="2" id="KW-1133">Transmembrane helix</keyword>
<dbReference type="Proteomes" id="UP000014026">
    <property type="component" value="Unassembled WGS sequence"/>
</dbReference>
<dbReference type="HOGENOM" id="CLU_063844_0_0_5"/>
<dbReference type="RefSeq" id="WP_010702748.1">
    <property type="nucleotide sequence ID" value="NZ_KB915625.1"/>
</dbReference>
<feature type="transmembrane region" description="Helical" evidence="2">
    <location>
        <begin position="37"/>
        <end position="61"/>
    </location>
</feature>
<sequence length="362" mass="39278">METRIPTDTLLNPHFQGEKIVEHQRPLFYRPLSWSSIFGGLIAAISISLSCSFLLAGLGLGQIDLYSSSPFRGVLMSVGIGSIIVMFLSLAIGGFISGYFSKYAGAAHGFLTWALLMILITLQTTLFVSGAAHMGAQTLSSVASGSKNAISSLGKGIDTLFSSSDYDTFNKLLKNKDNHKLDFDKLSNDLQTALNKSNIASLDSNRLKRVYEESLADIDSVVKALLHNPSGYSVYLKNLGNRLSNRLATITDDIDRDDIVRGLMNNGMAKAEAEHTADHAITIYQTAKSQTEQALKNFNQQIESLSHHLEQTAKSAQSFADQAIGTASTIGWWSFLGSLIGAIIATVCGYYGAKSRKHCCLF</sequence>
<gene>
    <name evidence="3" type="ORF">m02_09740</name>
</gene>
<name>N6UNN9_9HYPH</name>
<keyword evidence="1" id="KW-0175">Coiled coil</keyword>
<evidence type="ECO:0000256" key="1">
    <source>
        <dbReference type="SAM" id="Coils"/>
    </source>
</evidence>
<evidence type="ECO:0000313" key="3">
    <source>
        <dbReference type="EMBL" id="ENN93949.1"/>
    </source>
</evidence>
<keyword evidence="2" id="KW-0472">Membrane</keyword>
<evidence type="ECO:0000313" key="4">
    <source>
        <dbReference type="Proteomes" id="UP000014026"/>
    </source>
</evidence>
<feature type="transmembrane region" description="Helical" evidence="2">
    <location>
        <begin position="73"/>
        <end position="100"/>
    </location>
</feature>
<dbReference type="PATRIC" id="fig|1094492.3.peg.1038"/>
<dbReference type="AlphaFoldDB" id="N6UNN9"/>
<reference evidence="3 4" key="1">
    <citation type="journal article" date="2013" name="PLoS Genet.">
        <title>A gene transfer agent and a dynamic repertoire of secretion systems hold the keys to the explosive radiation of the emerging pathogen Bartonella.</title>
        <authorList>
            <person name="Guy L."/>
            <person name="Nystedt B."/>
            <person name="Toft C."/>
            <person name="Zaremba-Niedzwiedzka K."/>
            <person name="Berglund E.C."/>
            <person name="Granberg F."/>
            <person name="Naslund K."/>
            <person name="Eriksson A.S."/>
            <person name="Andersson S.G."/>
        </authorList>
    </citation>
    <scope>NUCLEOTIDE SEQUENCE [LARGE SCALE GENOMIC DNA]</scope>
    <source>
        <strain evidence="4">m02</strain>
    </source>
</reference>
<dbReference type="EMBL" id="AGWB01000003">
    <property type="protein sequence ID" value="ENN93949.1"/>
    <property type="molecule type" value="Genomic_DNA"/>
</dbReference>
<feature type="transmembrane region" description="Helical" evidence="2">
    <location>
        <begin position="106"/>
        <end position="128"/>
    </location>
</feature>
<comment type="caution">
    <text evidence="3">The sequence shown here is derived from an EMBL/GenBank/DDBJ whole genome shotgun (WGS) entry which is preliminary data.</text>
</comment>
<protein>
    <submittedName>
        <fullName evidence="3">Putative membrane protein</fullName>
    </submittedName>
</protein>